<proteinExistence type="predicted"/>
<accession>A0A5J4PDB1</accession>
<organism evidence="1">
    <name type="scientific">termite gut metagenome</name>
    <dbReference type="NCBI Taxonomy" id="433724"/>
    <lineage>
        <taxon>unclassified sequences</taxon>
        <taxon>metagenomes</taxon>
        <taxon>organismal metagenomes</taxon>
    </lineage>
</organism>
<comment type="caution">
    <text evidence="1">The sequence shown here is derived from an EMBL/GenBank/DDBJ whole genome shotgun (WGS) entry which is preliminary data.</text>
</comment>
<sequence>GLSTYEHTTKISTGHPKSKVTEDNLLIVNQNCFLNRLGAEDRAASRIVRLAVFTVNIPIFFGTLDANWVAFCNSLPIKAW</sequence>
<reference evidence="1" key="1">
    <citation type="submission" date="2019-03" db="EMBL/GenBank/DDBJ databases">
        <title>Single cell metagenomics reveals metabolic interactions within the superorganism composed of flagellate Streblomastix strix and complex community of Bacteroidetes bacteria on its surface.</title>
        <authorList>
            <person name="Treitli S.C."/>
            <person name="Kolisko M."/>
            <person name="Husnik F."/>
            <person name="Keeling P."/>
            <person name="Hampl V."/>
        </authorList>
    </citation>
    <scope>NUCLEOTIDE SEQUENCE</scope>
    <source>
        <strain evidence="1">STM</strain>
    </source>
</reference>
<feature type="non-terminal residue" evidence="1">
    <location>
        <position position="1"/>
    </location>
</feature>
<evidence type="ECO:0000313" key="1">
    <source>
        <dbReference type="EMBL" id="KAA6306429.1"/>
    </source>
</evidence>
<dbReference type="AlphaFoldDB" id="A0A5J4PDB1"/>
<dbReference type="EMBL" id="SNRY01009917">
    <property type="protein sequence ID" value="KAA6306429.1"/>
    <property type="molecule type" value="Genomic_DNA"/>
</dbReference>
<protein>
    <submittedName>
        <fullName evidence="1">Uncharacterized protein</fullName>
    </submittedName>
</protein>
<gene>
    <name evidence="1" type="ORF">EZS27_041916</name>
</gene>
<name>A0A5J4PDB1_9ZZZZ</name>